<accession>A0A251X8X9</accession>
<keyword evidence="1" id="KW-0812">Transmembrane</keyword>
<protein>
    <recommendedName>
        <fullName evidence="2">Polysaccharide pyruvyl transferase domain-containing protein</fullName>
    </recommendedName>
</protein>
<dbReference type="PANTHER" id="PTHR36836:SF1">
    <property type="entry name" value="COLANIC ACID BIOSYNTHESIS PROTEIN WCAK"/>
    <property type="match status" value="1"/>
</dbReference>
<dbReference type="PANTHER" id="PTHR36836">
    <property type="entry name" value="COLANIC ACID BIOSYNTHESIS PROTEIN WCAK"/>
    <property type="match status" value="1"/>
</dbReference>
<evidence type="ECO:0000256" key="1">
    <source>
        <dbReference type="SAM" id="Phobius"/>
    </source>
</evidence>
<evidence type="ECO:0000259" key="2">
    <source>
        <dbReference type="Pfam" id="PF04230"/>
    </source>
</evidence>
<dbReference type="OrthoDB" id="1814359at2"/>
<dbReference type="AlphaFoldDB" id="A0A251X8X9"/>
<organism evidence="3 4">
    <name type="scientific">Thioflexithrix psekupsensis</name>
    <dbReference type="NCBI Taxonomy" id="1570016"/>
    <lineage>
        <taxon>Bacteria</taxon>
        <taxon>Pseudomonadati</taxon>
        <taxon>Pseudomonadota</taxon>
        <taxon>Gammaproteobacteria</taxon>
        <taxon>Thiotrichales</taxon>
        <taxon>Thioflexithrix</taxon>
    </lineage>
</organism>
<feature type="transmembrane region" description="Helical" evidence="1">
    <location>
        <begin position="81"/>
        <end position="101"/>
    </location>
</feature>
<dbReference type="Pfam" id="PF04230">
    <property type="entry name" value="PS_pyruv_trans"/>
    <property type="match status" value="1"/>
</dbReference>
<sequence>MSEQRPKIWLLGASFETPNMGVSALAEASLKCLIHHWPNAHIMLRSFHTDTTQTITIDGKTITLHYREMWFGRNVLKPQNIYLLLFYALIVKIIPPLRGYLMAKNRYFQELMEIDIVADITGGDSFSDIYGLKRLFYGSMTKFLGILCAKKFVMLPQTYGPFKGRIARFMARRILNNSDAIYARDKTGAEYVRGILGEKNKALVQFVPDVAFVLDAESPQSEILTHIEKHRDNGQVIIGLNVSGLLYNRHYQAEQHFGLNTTYATLMVRLIETLLAQANTVLILVPHVFDVKGHFESDPDACEDLYQRMHANYSDRLFVVTDTLNHRQVKYVIGQCDFFLGSRMHACIAALSQGIPAVGLAYSGKFHGVFDSVGAANNVIDLRKVDEAALLSAVQHSYQTREEVAHTLKQTVPAVKHQLMHLFQHFTL</sequence>
<reference evidence="3 4" key="1">
    <citation type="submission" date="2016-12" db="EMBL/GenBank/DDBJ databases">
        <title>Thioflexothrix psekupsii D3 genome sequencing and assembly.</title>
        <authorList>
            <person name="Fomenkov A."/>
            <person name="Vincze T."/>
            <person name="Grabovich M."/>
            <person name="Anton B.P."/>
            <person name="Dubinina G."/>
            <person name="Orlova M."/>
            <person name="Belousova E."/>
            <person name="Roberts R.J."/>
        </authorList>
    </citation>
    <scope>NUCLEOTIDE SEQUENCE [LARGE SCALE GENOMIC DNA]</scope>
    <source>
        <strain evidence="3">D3</strain>
    </source>
</reference>
<dbReference type="InterPro" id="IPR007345">
    <property type="entry name" value="Polysacch_pyruvyl_Trfase"/>
</dbReference>
<proteinExistence type="predicted"/>
<evidence type="ECO:0000313" key="4">
    <source>
        <dbReference type="Proteomes" id="UP000194798"/>
    </source>
</evidence>
<dbReference type="RefSeq" id="WP_086487909.1">
    <property type="nucleotide sequence ID" value="NZ_MSLT01000012.1"/>
</dbReference>
<keyword evidence="4" id="KW-1185">Reference proteome</keyword>
<evidence type="ECO:0000313" key="3">
    <source>
        <dbReference type="EMBL" id="OUD14123.1"/>
    </source>
</evidence>
<gene>
    <name evidence="3" type="ORF">TPSD3_07250</name>
</gene>
<comment type="caution">
    <text evidence="3">The sequence shown here is derived from an EMBL/GenBank/DDBJ whole genome shotgun (WGS) entry which is preliminary data.</text>
</comment>
<keyword evidence="1" id="KW-0472">Membrane</keyword>
<feature type="domain" description="Polysaccharide pyruvyl transferase" evidence="2">
    <location>
        <begin position="23"/>
        <end position="363"/>
    </location>
</feature>
<keyword evidence="1" id="KW-1133">Transmembrane helix</keyword>
<dbReference type="EMBL" id="MSLT01000012">
    <property type="protein sequence ID" value="OUD14123.1"/>
    <property type="molecule type" value="Genomic_DNA"/>
</dbReference>
<dbReference type="Proteomes" id="UP000194798">
    <property type="component" value="Unassembled WGS sequence"/>
</dbReference>
<name>A0A251X8X9_9GAMM</name>